<gene>
    <name evidence="2" type="ORF">DFR69_104569</name>
</gene>
<comment type="caution">
    <text evidence="2">The sequence shown here is derived from an EMBL/GenBank/DDBJ whole genome shotgun (WGS) entry which is preliminary data.</text>
</comment>
<feature type="transmembrane region" description="Helical" evidence="1">
    <location>
        <begin position="65"/>
        <end position="95"/>
    </location>
</feature>
<reference evidence="2 3" key="1">
    <citation type="submission" date="2018-05" db="EMBL/GenBank/DDBJ databases">
        <title>Genomic Encyclopedia of Type Strains, Phase IV (KMG-IV): sequencing the most valuable type-strain genomes for metagenomic binning, comparative biology and taxonomic classification.</title>
        <authorList>
            <person name="Goeker M."/>
        </authorList>
    </citation>
    <scope>NUCLEOTIDE SEQUENCE [LARGE SCALE GENOMIC DNA]</scope>
    <source>
        <strain evidence="2 3">DSM 44717</strain>
    </source>
</reference>
<feature type="transmembrane region" description="Helical" evidence="1">
    <location>
        <begin position="32"/>
        <end position="53"/>
    </location>
</feature>
<sequence>MLAGFAVGATAGGFEAIEIIGPGYPDDSRRVLAMTLAHLVAGLFWSVTALLLVMRVKAGRVVSGVLAAGYLALNVLGWDSLFTIMLNSVIISAGWMG</sequence>
<evidence type="ECO:0000313" key="3">
    <source>
        <dbReference type="Proteomes" id="UP000246410"/>
    </source>
</evidence>
<keyword evidence="3" id="KW-1185">Reference proteome</keyword>
<proteinExistence type="predicted"/>
<keyword evidence="1" id="KW-1133">Transmembrane helix</keyword>
<protein>
    <submittedName>
        <fullName evidence="2">Uncharacterized protein</fullName>
    </submittedName>
</protein>
<name>A0A317NLW3_9NOCA</name>
<evidence type="ECO:0000313" key="2">
    <source>
        <dbReference type="EMBL" id="PWV76461.1"/>
    </source>
</evidence>
<dbReference type="RefSeq" id="WP_110038071.1">
    <property type="nucleotide sequence ID" value="NZ_QGTL01000004.1"/>
</dbReference>
<dbReference type="EMBL" id="QGTL01000004">
    <property type="protein sequence ID" value="PWV76461.1"/>
    <property type="molecule type" value="Genomic_DNA"/>
</dbReference>
<keyword evidence="1" id="KW-0472">Membrane</keyword>
<keyword evidence="1" id="KW-0812">Transmembrane</keyword>
<dbReference type="AlphaFoldDB" id="A0A317NLW3"/>
<organism evidence="2 3">
    <name type="scientific">Nocardia neocaledoniensis</name>
    <dbReference type="NCBI Taxonomy" id="236511"/>
    <lineage>
        <taxon>Bacteria</taxon>
        <taxon>Bacillati</taxon>
        <taxon>Actinomycetota</taxon>
        <taxon>Actinomycetes</taxon>
        <taxon>Mycobacteriales</taxon>
        <taxon>Nocardiaceae</taxon>
        <taxon>Nocardia</taxon>
    </lineage>
</organism>
<evidence type="ECO:0000256" key="1">
    <source>
        <dbReference type="SAM" id="Phobius"/>
    </source>
</evidence>
<dbReference type="Proteomes" id="UP000246410">
    <property type="component" value="Unassembled WGS sequence"/>
</dbReference>
<accession>A0A317NLW3</accession>